<proteinExistence type="predicted"/>
<dbReference type="EMBL" id="BAOP01000010">
    <property type="protein sequence ID" value="GAC79537.1"/>
    <property type="molecule type" value="Genomic_DNA"/>
</dbReference>
<reference evidence="2 3" key="1">
    <citation type="submission" date="2013-02" db="EMBL/GenBank/DDBJ databases">
        <title>Whole genome shotgun sequence of Gordonia malaquae NBRC 108250.</title>
        <authorList>
            <person name="Yoshida I."/>
            <person name="Hosoyama A."/>
            <person name="Tsuchikane K."/>
            <person name="Ando Y."/>
            <person name="Baba S."/>
            <person name="Ohji S."/>
            <person name="Hamada M."/>
            <person name="Tamura T."/>
            <person name="Yamazoe A."/>
            <person name="Yamazaki S."/>
            <person name="Fujita N."/>
        </authorList>
    </citation>
    <scope>NUCLEOTIDE SEQUENCE [LARGE SCALE GENOMIC DNA]</scope>
    <source>
        <strain evidence="2 3">NBRC 108250</strain>
    </source>
</reference>
<gene>
    <name evidence="2" type="ORF">GM1_010_01270</name>
</gene>
<evidence type="ECO:0000259" key="1">
    <source>
        <dbReference type="SMART" id="SM00421"/>
    </source>
</evidence>
<comment type="caution">
    <text evidence="2">The sequence shown here is derived from an EMBL/GenBank/DDBJ whole genome shotgun (WGS) entry which is preliminary data.</text>
</comment>
<feature type="domain" description="HTH luxR-type" evidence="1">
    <location>
        <begin position="15"/>
        <end position="72"/>
    </location>
</feature>
<name>M3UVH8_GORML</name>
<organism evidence="2 3">
    <name type="scientific">Gordonia malaquae NBRC 108250</name>
    <dbReference type="NCBI Taxonomy" id="1223542"/>
    <lineage>
        <taxon>Bacteria</taxon>
        <taxon>Bacillati</taxon>
        <taxon>Actinomycetota</taxon>
        <taxon>Actinomycetes</taxon>
        <taxon>Mycobacteriales</taxon>
        <taxon>Gordoniaceae</taxon>
        <taxon>Gordonia</taxon>
    </lineage>
</organism>
<keyword evidence="3" id="KW-1185">Reference proteome</keyword>
<dbReference type="InterPro" id="IPR016032">
    <property type="entry name" value="Sig_transdc_resp-reg_C-effctor"/>
</dbReference>
<dbReference type="eggNOG" id="COG2771">
    <property type="taxonomic scope" value="Bacteria"/>
</dbReference>
<dbReference type="InterPro" id="IPR000792">
    <property type="entry name" value="Tscrpt_reg_LuxR_C"/>
</dbReference>
<dbReference type="Pfam" id="PF00196">
    <property type="entry name" value="GerE"/>
    <property type="match status" value="1"/>
</dbReference>
<protein>
    <submittedName>
        <fullName evidence="2">Putative LuxR family transcriptional regulator</fullName>
    </submittedName>
</protein>
<evidence type="ECO:0000313" key="2">
    <source>
        <dbReference type="EMBL" id="GAC79537.1"/>
    </source>
</evidence>
<dbReference type="InterPro" id="IPR036388">
    <property type="entry name" value="WH-like_DNA-bd_sf"/>
</dbReference>
<dbReference type="STRING" id="410332.SAMN04488550_2107"/>
<dbReference type="Gene3D" id="1.10.10.10">
    <property type="entry name" value="Winged helix-like DNA-binding domain superfamily/Winged helix DNA-binding domain"/>
    <property type="match status" value="1"/>
</dbReference>
<dbReference type="SMART" id="SM00421">
    <property type="entry name" value="HTH_LUXR"/>
    <property type="match status" value="1"/>
</dbReference>
<dbReference type="GO" id="GO:0006355">
    <property type="term" value="P:regulation of DNA-templated transcription"/>
    <property type="evidence" value="ECO:0007669"/>
    <property type="project" value="InterPro"/>
</dbReference>
<dbReference type="AlphaFoldDB" id="M3UVH8"/>
<accession>M3UVH8</accession>
<dbReference type="GO" id="GO:0003677">
    <property type="term" value="F:DNA binding"/>
    <property type="evidence" value="ECO:0007669"/>
    <property type="project" value="InterPro"/>
</dbReference>
<evidence type="ECO:0000313" key="3">
    <source>
        <dbReference type="Proteomes" id="UP000035009"/>
    </source>
</evidence>
<sequence>MFDGTHHVPATPSRRPLLSAREVEVLTTWLRLGSKEAAAAKLFISPATVSTHIVRIRAKYSAVGRDATTKSALFARAVQDGYTTLDEW</sequence>
<dbReference type="SUPFAM" id="SSF46894">
    <property type="entry name" value="C-terminal effector domain of the bipartite response regulators"/>
    <property type="match status" value="1"/>
</dbReference>
<dbReference type="Proteomes" id="UP000035009">
    <property type="component" value="Unassembled WGS sequence"/>
</dbReference>